<sequence>VIVMERLVPSSILKEHWTLINVLEKWAPDATRVCNLAWTYKRCCSWKAGSRVLEFIEAGPYAI</sequence>
<comment type="caution">
    <text evidence="1">The sequence shown here is derived from an EMBL/GenBank/DDBJ whole genome shotgun (WGS) entry which is preliminary data.</text>
</comment>
<name>A0A8T2Y3U6_POPDE</name>
<keyword evidence="2" id="KW-1185">Reference proteome</keyword>
<gene>
    <name evidence="1" type="ORF">H0E87_015161</name>
</gene>
<dbReference type="Proteomes" id="UP000807159">
    <property type="component" value="Chromosome 8"/>
</dbReference>
<organism evidence="1 2">
    <name type="scientific">Populus deltoides</name>
    <name type="common">Eastern poplar</name>
    <name type="synonym">Eastern cottonwood</name>
    <dbReference type="NCBI Taxonomy" id="3696"/>
    <lineage>
        <taxon>Eukaryota</taxon>
        <taxon>Viridiplantae</taxon>
        <taxon>Streptophyta</taxon>
        <taxon>Embryophyta</taxon>
        <taxon>Tracheophyta</taxon>
        <taxon>Spermatophyta</taxon>
        <taxon>Magnoliopsida</taxon>
        <taxon>eudicotyledons</taxon>
        <taxon>Gunneridae</taxon>
        <taxon>Pentapetalae</taxon>
        <taxon>rosids</taxon>
        <taxon>fabids</taxon>
        <taxon>Malpighiales</taxon>
        <taxon>Salicaceae</taxon>
        <taxon>Saliceae</taxon>
        <taxon>Populus</taxon>
    </lineage>
</organism>
<reference evidence="1" key="1">
    <citation type="journal article" date="2021" name="J. Hered.">
        <title>Genome Assembly of Salicaceae Populus deltoides (Eastern Cottonwood) I-69 Based on Nanopore Sequencing and Hi-C Technologies.</title>
        <authorList>
            <person name="Bai S."/>
            <person name="Wu H."/>
            <person name="Zhang J."/>
            <person name="Pan Z."/>
            <person name="Zhao W."/>
            <person name="Li Z."/>
            <person name="Tong C."/>
        </authorList>
    </citation>
    <scope>NUCLEOTIDE SEQUENCE</scope>
    <source>
        <tissue evidence="1">Leaf</tissue>
    </source>
</reference>
<evidence type="ECO:0000313" key="2">
    <source>
        <dbReference type="Proteomes" id="UP000807159"/>
    </source>
</evidence>
<proteinExistence type="predicted"/>
<evidence type="ECO:0000313" key="1">
    <source>
        <dbReference type="EMBL" id="KAH8499809.1"/>
    </source>
</evidence>
<feature type="non-terminal residue" evidence="1">
    <location>
        <position position="1"/>
    </location>
</feature>
<dbReference type="EMBL" id="JACEGQ020000008">
    <property type="protein sequence ID" value="KAH8499809.1"/>
    <property type="molecule type" value="Genomic_DNA"/>
</dbReference>
<protein>
    <submittedName>
        <fullName evidence="1">Uncharacterized protein</fullName>
    </submittedName>
</protein>
<dbReference type="AlphaFoldDB" id="A0A8T2Y3U6"/>
<accession>A0A8T2Y3U6</accession>